<dbReference type="InterPro" id="IPR012334">
    <property type="entry name" value="Pectin_lyas_fold"/>
</dbReference>
<dbReference type="Gene3D" id="2.160.20.10">
    <property type="entry name" value="Single-stranded right-handed beta-helix, Pectin lyase-like"/>
    <property type="match status" value="1"/>
</dbReference>
<dbReference type="Pfam" id="PF17957">
    <property type="entry name" value="Big_7"/>
    <property type="match status" value="1"/>
</dbReference>
<dbReference type="InterPro" id="IPR058692">
    <property type="entry name" value="Fn3_SaeA_2nd"/>
</dbReference>
<dbReference type="InterPro" id="IPR003961">
    <property type="entry name" value="FN3_dom"/>
</dbReference>
<keyword evidence="6" id="KW-1185">Reference proteome</keyword>
<feature type="signal peptide" evidence="3">
    <location>
        <begin position="1"/>
        <end position="22"/>
    </location>
</feature>
<dbReference type="InterPro" id="IPR013783">
    <property type="entry name" value="Ig-like_fold"/>
</dbReference>
<sequence>MKKRIGLSALLLAAIGATCIWPDSNETAYASGPIPAFPGAEGFGMYATGGRGGDVYEVTNLNDSGPGSFRDAVSQGNRTIVFRVGGTIELNSPLIITSSNLTIAGQTAPGDGIAVIGRPVQLSNTDNVIMRHMRFRLGDRNNLEADTFYMGNSTNIIIDHCSFLWGVDEVFSAYPNESVTVQWSVIGEALNTSAHSKGSHGFGGIWGSGTSYHHNLITHNSDRNPRFMTYMEPPYPSDRLIDLRNNVIYDWGSVTSHSGQGLDFNMVNNYYKWGPSTQTARKNMIFTGGENSTAHISGNYMDGSAAVTADNMLGVINPGATVTFSPAEVPRSSAYPTTSVTTHTAEQAYELVLADAGATLPKRDSADARVMAQVQERTGRIIDSQREVGGYAAMQGGTAPLDSDHDGMPDAWELLHGLDPNHPSDRNGDMNNDGYTNLEQYLNGIVGNGSNNPQVSIVSPGLDSFHTAGGSMTIQASASDNDGTIAKVQFFAGDVLLGEALSTPYTYTWSSLPEGTYSITARAIDDTGTSTSTPARPVYIHNTGSISPWSSADVGTPDLAGHADLTNGVYTVKSGGAIRGTADAFHYMYRPLSGNGEVIVRVDEITRTNQQAKAGIMLRQTLASDSRMVMLALDLNAQKFDPALLRRSGTGNTIQTTTYEAGVPLSHWLKLLRYGERVIVSHSQDGLYWTKLGETTFPSGAAYIGLAADPGQEPTLRLRYNTSRFSHVVFNEIPPLPEAPHGLTASRSASDVRLNWEPVSGADSYTVKRSLTSGGPYRTVGSSVYGYFVDNSMEAGTNYFYVVHAVNTYGESFDYSEEASGALLGTNPLTALTAEDFETATLGSRVPPRIVATPGNETNYAIVSAVPPGSTGNGSSLAVELSDSSTAQTVASVAIPPQSGLFAAEADFMLPQSVTPIRAFKVMNGNRAHVEILVYNGVGCPTVPCFSYRSAAGYTALPANNSFSPNTWYNIRAEVDVPNETASISINGQLAGTIPFFYGSGWTVPASMNAIGTQTASTAQTSVFWDNMRIGVYGLPAAAALTGSGDHGTAELSWTAVDGAESYHVYRMDTGLNRYVRIAGGVTQTTFTDEDVSGGAEYVYVVAAVRALTGEGEYSAPVEVTVAGATVQSVTSMLTGYRTSGVMDEALYRQLDNSLRQAEHHHGIGNSKQAAHFIQKMMDDLDSFRQSGDSAEAASELMMAAIADIQHQWY</sequence>
<feature type="domain" description="Fibronectin type-III" evidence="4">
    <location>
        <begin position="737"/>
        <end position="812"/>
    </location>
</feature>
<gene>
    <name evidence="5" type="ORF">IDH45_27180</name>
</gene>
<dbReference type="InterPro" id="IPR052063">
    <property type="entry name" value="Polysaccharide_Lyase_1"/>
</dbReference>
<accession>A0A927H3N3</accession>
<dbReference type="InterPro" id="IPR036116">
    <property type="entry name" value="FN3_sf"/>
</dbReference>
<dbReference type="PANTHER" id="PTHR42970">
    <property type="entry name" value="PECTATE LYASE C-RELATED"/>
    <property type="match status" value="1"/>
</dbReference>
<dbReference type="GO" id="GO:0046872">
    <property type="term" value="F:metal ion binding"/>
    <property type="evidence" value="ECO:0007669"/>
    <property type="project" value="UniProtKB-KW"/>
</dbReference>
<evidence type="ECO:0000313" key="5">
    <source>
        <dbReference type="EMBL" id="MBD2865669.1"/>
    </source>
</evidence>
<name>A0A927H3N3_9BACL</name>
<evidence type="ECO:0000256" key="3">
    <source>
        <dbReference type="SAM" id="SignalP"/>
    </source>
</evidence>
<dbReference type="AlphaFoldDB" id="A0A927H3N3"/>
<dbReference type="SUPFAM" id="SSF51126">
    <property type="entry name" value="Pectin lyase-like"/>
    <property type="match status" value="1"/>
</dbReference>
<dbReference type="InterPro" id="IPR054470">
    <property type="entry name" value="FIMAH_dom"/>
</dbReference>
<keyword evidence="3" id="KW-0732">Signal</keyword>
<evidence type="ECO:0000259" key="4">
    <source>
        <dbReference type="SMART" id="SM00060"/>
    </source>
</evidence>
<dbReference type="SMART" id="SM00060">
    <property type="entry name" value="FN3"/>
    <property type="match status" value="2"/>
</dbReference>
<reference evidence="5" key="1">
    <citation type="submission" date="2020-09" db="EMBL/GenBank/DDBJ databases">
        <title>A novel bacterium of genus Paenibacillus, isolated from South China Sea.</title>
        <authorList>
            <person name="Huang H."/>
            <person name="Mo K."/>
            <person name="Hu Y."/>
        </authorList>
    </citation>
    <scope>NUCLEOTIDE SEQUENCE</scope>
    <source>
        <strain evidence="5">IB182363</strain>
    </source>
</reference>
<dbReference type="Proteomes" id="UP000639396">
    <property type="component" value="Unassembled WGS sequence"/>
</dbReference>
<organism evidence="5 6">
    <name type="scientific">Paenibacillus oceani</name>
    <dbReference type="NCBI Taxonomy" id="2772510"/>
    <lineage>
        <taxon>Bacteria</taxon>
        <taxon>Bacillati</taxon>
        <taxon>Bacillota</taxon>
        <taxon>Bacilli</taxon>
        <taxon>Bacillales</taxon>
        <taxon>Paenibacillaceae</taxon>
        <taxon>Paenibacillus</taxon>
    </lineage>
</organism>
<dbReference type="CDD" id="cd00063">
    <property type="entry name" value="FN3"/>
    <property type="match status" value="2"/>
</dbReference>
<dbReference type="Gene3D" id="2.60.120.200">
    <property type="match status" value="1"/>
</dbReference>
<dbReference type="Pfam" id="PF25833">
    <property type="entry name" value="Fn3_SaeA_3rd"/>
    <property type="match status" value="1"/>
</dbReference>
<feature type="chain" id="PRO_5039066370" description="Fibronectin type-III domain-containing protein" evidence="3">
    <location>
        <begin position="23"/>
        <end position="1210"/>
    </location>
</feature>
<keyword evidence="1" id="KW-0479">Metal-binding</keyword>
<dbReference type="InterPro" id="IPR011050">
    <property type="entry name" value="Pectin_lyase_fold/virulence"/>
</dbReference>
<keyword evidence="2" id="KW-0325">Glycoprotein</keyword>
<dbReference type="SUPFAM" id="SSF49265">
    <property type="entry name" value="Fibronectin type III"/>
    <property type="match status" value="2"/>
</dbReference>
<comment type="caution">
    <text evidence="5">The sequence shown here is derived from an EMBL/GenBank/DDBJ whole genome shotgun (WGS) entry which is preliminary data.</text>
</comment>
<evidence type="ECO:0000256" key="1">
    <source>
        <dbReference type="ARBA" id="ARBA00022723"/>
    </source>
</evidence>
<evidence type="ECO:0000313" key="6">
    <source>
        <dbReference type="Proteomes" id="UP000639396"/>
    </source>
</evidence>
<feature type="domain" description="Fibronectin type-III" evidence="4">
    <location>
        <begin position="1035"/>
        <end position="1112"/>
    </location>
</feature>
<dbReference type="EMBL" id="JACXJA010000045">
    <property type="protein sequence ID" value="MBD2865669.1"/>
    <property type="molecule type" value="Genomic_DNA"/>
</dbReference>
<dbReference type="PANTHER" id="PTHR42970:SF1">
    <property type="entry name" value="PECTATE LYASE C-RELATED"/>
    <property type="match status" value="1"/>
</dbReference>
<dbReference type="Pfam" id="PF22888">
    <property type="entry name" value="FIMAH"/>
    <property type="match status" value="1"/>
</dbReference>
<evidence type="ECO:0000256" key="2">
    <source>
        <dbReference type="ARBA" id="ARBA00023180"/>
    </source>
</evidence>
<protein>
    <recommendedName>
        <fullName evidence="4">Fibronectin type-III domain-containing protein</fullName>
    </recommendedName>
</protein>
<dbReference type="Gene3D" id="2.60.40.10">
    <property type="entry name" value="Immunoglobulins"/>
    <property type="match status" value="3"/>
</dbReference>
<proteinExistence type="predicted"/>